<dbReference type="InterPro" id="IPR050951">
    <property type="entry name" value="Retrovirus_Pol_polyprotein"/>
</dbReference>
<dbReference type="InterPro" id="IPR001584">
    <property type="entry name" value="Integrase_cat-core"/>
</dbReference>
<accession>A0A370U2M8</accession>
<gene>
    <name evidence="3" type="ORF">BP5553_02015</name>
</gene>
<dbReference type="GeneID" id="43594864"/>
<reference evidence="3 4" key="1">
    <citation type="journal article" date="2018" name="IMA Fungus">
        <title>IMA Genome-F 9: Draft genome sequence of Annulohypoxylon stygium, Aspergillus mulundensis, Berkeleyomyces basicola (syn. Thielaviopsis basicola), Ceratocystis smalleyi, two Cercospora beticola strains, Coleophoma cylindrospora, Fusarium fracticaudum, Phialophora cf. hyalina, and Morchella septimelata.</title>
        <authorList>
            <person name="Wingfield B.D."/>
            <person name="Bills G.F."/>
            <person name="Dong Y."/>
            <person name="Huang W."/>
            <person name="Nel W.J."/>
            <person name="Swalarsk-Parry B.S."/>
            <person name="Vaghefi N."/>
            <person name="Wilken P.M."/>
            <person name="An Z."/>
            <person name="de Beer Z.W."/>
            <person name="De Vos L."/>
            <person name="Chen L."/>
            <person name="Duong T.A."/>
            <person name="Gao Y."/>
            <person name="Hammerbacher A."/>
            <person name="Kikkert J.R."/>
            <person name="Li Y."/>
            <person name="Li H."/>
            <person name="Li K."/>
            <person name="Li Q."/>
            <person name="Liu X."/>
            <person name="Ma X."/>
            <person name="Naidoo K."/>
            <person name="Pethybridge S.J."/>
            <person name="Sun J."/>
            <person name="Steenkamp E.T."/>
            <person name="van der Nest M.A."/>
            <person name="van Wyk S."/>
            <person name="Wingfield M.J."/>
            <person name="Xiong C."/>
            <person name="Yue Q."/>
            <person name="Zhang X."/>
        </authorList>
    </citation>
    <scope>NUCLEOTIDE SEQUENCE [LARGE SCALE GENOMIC DNA]</scope>
    <source>
        <strain evidence="3 4">BP 5553</strain>
    </source>
</reference>
<keyword evidence="1" id="KW-0694">RNA-binding</keyword>
<dbReference type="OrthoDB" id="3591789at2759"/>
<dbReference type="InterPro" id="IPR036397">
    <property type="entry name" value="RNaseH_sf"/>
</dbReference>
<evidence type="ECO:0000313" key="4">
    <source>
        <dbReference type="Proteomes" id="UP000254866"/>
    </source>
</evidence>
<dbReference type="Proteomes" id="UP000254866">
    <property type="component" value="Unassembled WGS sequence"/>
</dbReference>
<dbReference type="PANTHER" id="PTHR37984:SF5">
    <property type="entry name" value="PROTEIN NYNRIN-LIKE"/>
    <property type="match status" value="1"/>
</dbReference>
<evidence type="ECO:0000259" key="2">
    <source>
        <dbReference type="PROSITE" id="PS50994"/>
    </source>
</evidence>
<dbReference type="Gene3D" id="3.30.420.10">
    <property type="entry name" value="Ribonuclease H-like superfamily/Ribonuclease H"/>
    <property type="match status" value="1"/>
</dbReference>
<dbReference type="GO" id="GO:0005634">
    <property type="term" value="C:nucleus"/>
    <property type="evidence" value="ECO:0007669"/>
    <property type="project" value="UniProtKB-ARBA"/>
</dbReference>
<feature type="domain" description="Integrase catalytic" evidence="2">
    <location>
        <begin position="1"/>
        <end position="125"/>
    </location>
</feature>
<proteinExistence type="predicted"/>
<sequence>MDFLGPIDPLTPSLYGDTEDKYVLIVVDYFSKIVSAKSFPKVDAAAAAQMWDDHLVSIFGFTRVVYTDNGSHFTGFETVTLFESHGTTVIATPICRPESVRLIERMVQMVAAQLRKWAIAPRYTV</sequence>
<dbReference type="STRING" id="2656787.A0A370U2M8"/>
<dbReference type="InterPro" id="IPR012337">
    <property type="entry name" value="RNaseH-like_sf"/>
</dbReference>
<dbReference type="GO" id="GO:0003723">
    <property type="term" value="F:RNA binding"/>
    <property type="evidence" value="ECO:0007669"/>
    <property type="project" value="UniProtKB-KW"/>
</dbReference>
<evidence type="ECO:0000256" key="1">
    <source>
        <dbReference type="ARBA" id="ARBA00022884"/>
    </source>
</evidence>
<evidence type="ECO:0000313" key="3">
    <source>
        <dbReference type="EMBL" id="RDL42036.1"/>
    </source>
</evidence>
<protein>
    <recommendedName>
        <fullName evidence="2">Integrase catalytic domain-containing protein</fullName>
    </recommendedName>
</protein>
<dbReference type="AlphaFoldDB" id="A0A370U2M8"/>
<keyword evidence="4" id="KW-1185">Reference proteome</keyword>
<dbReference type="RefSeq" id="XP_031874692.1">
    <property type="nucleotide sequence ID" value="XM_032010638.1"/>
</dbReference>
<comment type="caution">
    <text evidence="3">The sequence shown here is derived from an EMBL/GenBank/DDBJ whole genome shotgun (WGS) entry which is preliminary data.</text>
</comment>
<dbReference type="SUPFAM" id="SSF53098">
    <property type="entry name" value="Ribonuclease H-like"/>
    <property type="match status" value="1"/>
</dbReference>
<organism evidence="3 4">
    <name type="scientific">Venustampulla echinocandica</name>
    <dbReference type="NCBI Taxonomy" id="2656787"/>
    <lineage>
        <taxon>Eukaryota</taxon>
        <taxon>Fungi</taxon>
        <taxon>Dikarya</taxon>
        <taxon>Ascomycota</taxon>
        <taxon>Pezizomycotina</taxon>
        <taxon>Leotiomycetes</taxon>
        <taxon>Helotiales</taxon>
        <taxon>Pleuroascaceae</taxon>
        <taxon>Venustampulla</taxon>
    </lineage>
</organism>
<dbReference type="PROSITE" id="PS50994">
    <property type="entry name" value="INTEGRASE"/>
    <property type="match status" value="1"/>
</dbReference>
<dbReference type="EMBL" id="NPIC01000001">
    <property type="protein sequence ID" value="RDL42036.1"/>
    <property type="molecule type" value="Genomic_DNA"/>
</dbReference>
<dbReference type="GO" id="GO:0015074">
    <property type="term" value="P:DNA integration"/>
    <property type="evidence" value="ECO:0007669"/>
    <property type="project" value="InterPro"/>
</dbReference>
<name>A0A370U2M8_9HELO</name>
<dbReference type="PANTHER" id="PTHR37984">
    <property type="entry name" value="PROTEIN CBG26694"/>
    <property type="match status" value="1"/>
</dbReference>